<protein>
    <submittedName>
        <fullName evidence="2">Uncharacterized protein</fullName>
    </submittedName>
</protein>
<feature type="signal peptide" evidence="1">
    <location>
        <begin position="1"/>
        <end position="21"/>
    </location>
</feature>
<dbReference type="KEGG" id="dsi:Dsimw501_GD10324"/>
<reference evidence="2" key="2">
    <citation type="submission" date="2014-06" db="EMBL/GenBank/DDBJ databases">
        <authorList>
            <person name="Hu T."/>
            <person name="Eisen M.B."/>
            <person name="Thornton K.R."/>
            <person name="Andolfatto P."/>
        </authorList>
    </citation>
    <scope>NUCLEOTIDE SEQUENCE</scope>
    <source>
        <strain evidence="2">W501</strain>
    </source>
</reference>
<keyword evidence="1" id="KW-0732">Signal</keyword>
<name>A0A0J9R7T4_DROSI</name>
<accession>A0A0J9R7T4</accession>
<gene>
    <name evidence="2" type="primary">Dsim\GD10324</name>
    <name evidence="2" type="ORF">Dsimw501_GD10324</name>
</gene>
<reference evidence="2" key="1">
    <citation type="journal article" date="2013" name="Genome Res.">
        <title>A second-generation assembly of the Drosophila simulans genome provides new insights into patterns of lineage-specific divergence.</title>
        <authorList>
            <person name="Hu T.T."/>
            <person name="Eisen M.B."/>
            <person name="Thornton K.R."/>
            <person name="Andolfatto P."/>
        </authorList>
    </citation>
    <scope>NUCLEOTIDE SEQUENCE [LARGE SCALE GENOMIC DNA]</scope>
    <source>
        <strain evidence="2">W501</strain>
    </source>
</reference>
<sequence length="166" mass="18395">MSSGALNTLAIVLLLMPGTFCQCIDCNAHWKFHCETNFTGFYCAPGAYVHQWVVPEEEYNSGLKGFATPFAACTPFPLEISYVETFCCLYSPSNGCQLALNPGIFNKEKLPVTRCRDCIKHCQCLNKATPPLKPRMMVSLLGMFAMLTESIYLTQKVWAGCGAELI</sequence>
<proteinExistence type="predicted"/>
<dbReference type="EMBL" id="CM002911">
    <property type="protein sequence ID" value="KMY91744.1"/>
    <property type="molecule type" value="Genomic_DNA"/>
</dbReference>
<reference evidence="2" key="3">
    <citation type="submission" date="2015-04" db="EMBL/GenBank/DDBJ databases">
        <authorList>
            <consortium name="FlyBase"/>
        </authorList>
    </citation>
    <scope>NUCLEOTIDE SEQUENCE</scope>
    <source>
        <strain evidence="2">W501</strain>
    </source>
</reference>
<dbReference type="AlphaFoldDB" id="A0A0J9R7T4"/>
<evidence type="ECO:0000313" key="2">
    <source>
        <dbReference type="EMBL" id="KMY91744.1"/>
    </source>
</evidence>
<dbReference type="Bgee" id="FBgn0182096">
    <property type="expression patterns" value="Expressed in male reproductive system and 2 other cell types or tissues"/>
</dbReference>
<dbReference type="Proteomes" id="UP000035880">
    <property type="component" value="Chromosome 2R"/>
</dbReference>
<dbReference type="OrthoDB" id="7866453at2759"/>
<organism evidence="2">
    <name type="scientific">Drosophila simulans</name>
    <name type="common">Fruit fly</name>
    <dbReference type="NCBI Taxonomy" id="7240"/>
    <lineage>
        <taxon>Eukaryota</taxon>
        <taxon>Metazoa</taxon>
        <taxon>Ecdysozoa</taxon>
        <taxon>Arthropoda</taxon>
        <taxon>Hexapoda</taxon>
        <taxon>Insecta</taxon>
        <taxon>Pterygota</taxon>
        <taxon>Neoptera</taxon>
        <taxon>Endopterygota</taxon>
        <taxon>Diptera</taxon>
        <taxon>Brachycera</taxon>
        <taxon>Muscomorpha</taxon>
        <taxon>Ephydroidea</taxon>
        <taxon>Drosophilidae</taxon>
        <taxon>Drosophila</taxon>
        <taxon>Sophophora</taxon>
    </lineage>
</organism>
<feature type="chain" id="PRO_5005321148" evidence="1">
    <location>
        <begin position="22"/>
        <end position="166"/>
    </location>
</feature>
<evidence type="ECO:0000256" key="1">
    <source>
        <dbReference type="SAM" id="SignalP"/>
    </source>
</evidence>